<dbReference type="OrthoDB" id="1657402at2759"/>
<comment type="caution">
    <text evidence="3">The sequence shown here is derived from an EMBL/GenBank/DDBJ whole genome shotgun (WGS) entry which is preliminary data.</text>
</comment>
<accession>A0A5D3BYS5</accession>
<proteinExistence type="predicted"/>
<dbReference type="Proteomes" id="UP000321393">
    <property type="component" value="Unassembled WGS sequence"/>
</dbReference>
<dbReference type="STRING" id="1194695.A0A5D3BYS5"/>
<name>A0A5D3BYS5_CUCMM</name>
<evidence type="ECO:0000256" key="1">
    <source>
        <dbReference type="SAM" id="MobiDB-lite"/>
    </source>
</evidence>
<evidence type="ECO:0000313" key="3">
    <source>
        <dbReference type="EMBL" id="TYK04134.1"/>
    </source>
</evidence>
<dbReference type="EMBL" id="SSTE01013200">
    <property type="protein sequence ID" value="KAA0047425.1"/>
    <property type="molecule type" value="Genomic_DNA"/>
</dbReference>
<sequence length="252" mass="28318">MKYKTENMVCVLLQIEIDYGTDSKLFGEVGHNYMTWTTNMAIGLQTGVPWVMCKKKDALNLVEALTFEKEATTFKKEVTMFEGSSSIRRTWEHQPSSSLRKKKEKRKPKFFSNPSRRRLAPPPSRHHSPPSVVSVAAEPRRPSDVPAVRQLIVCVVLSLVVVFNHVDSSSCQCPIVIHRQSSSAASSYHQPSEIPAIRAAPHVVERPSTPSLRTEPDPRLHPSLCLSRAARLRLSRAARLRQLPLPEPLSKP</sequence>
<dbReference type="EMBL" id="SSTD01014757">
    <property type="protein sequence ID" value="TYK04134.1"/>
    <property type="molecule type" value="Genomic_DNA"/>
</dbReference>
<feature type="compositionally biased region" description="Basic residues" evidence="1">
    <location>
        <begin position="99"/>
        <end position="128"/>
    </location>
</feature>
<gene>
    <name evidence="3" type="ORF">E5676_scaffold2119G00790</name>
    <name evidence="2" type="ORF">E6C27_scaffold498G00160</name>
</gene>
<organism evidence="3 5">
    <name type="scientific">Cucumis melo var. makuwa</name>
    <name type="common">Oriental melon</name>
    <dbReference type="NCBI Taxonomy" id="1194695"/>
    <lineage>
        <taxon>Eukaryota</taxon>
        <taxon>Viridiplantae</taxon>
        <taxon>Streptophyta</taxon>
        <taxon>Embryophyta</taxon>
        <taxon>Tracheophyta</taxon>
        <taxon>Spermatophyta</taxon>
        <taxon>Magnoliopsida</taxon>
        <taxon>eudicotyledons</taxon>
        <taxon>Gunneridae</taxon>
        <taxon>Pentapetalae</taxon>
        <taxon>rosids</taxon>
        <taxon>fabids</taxon>
        <taxon>Cucurbitales</taxon>
        <taxon>Cucurbitaceae</taxon>
        <taxon>Benincaseae</taxon>
        <taxon>Cucumis</taxon>
    </lineage>
</organism>
<reference evidence="4 5" key="1">
    <citation type="submission" date="2019-08" db="EMBL/GenBank/DDBJ databases">
        <title>Draft genome sequences of two oriental melons (Cucumis melo L. var makuwa).</title>
        <authorList>
            <person name="Kwon S.-Y."/>
        </authorList>
    </citation>
    <scope>NUCLEOTIDE SEQUENCE [LARGE SCALE GENOMIC DNA]</scope>
    <source>
        <strain evidence="5">cv. Chang Bougi</strain>
        <strain evidence="4">cv. SW 3</strain>
        <tissue evidence="3">Leaf</tissue>
    </source>
</reference>
<protein>
    <submittedName>
        <fullName evidence="3">Beta-galactosidase 3-like</fullName>
    </submittedName>
</protein>
<dbReference type="AlphaFoldDB" id="A0A5D3BYS5"/>
<dbReference type="Proteomes" id="UP000321947">
    <property type="component" value="Unassembled WGS sequence"/>
</dbReference>
<evidence type="ECO:0000313" key="5">
    <source>
        <dbReference type="Proteomes" id="UP000321947"/>
    </source>
</evidence>
<evidence type="ECO:0000313" key="4">
    <source>
        <dbReference type="Proteomes" id="UP000321393"/>
    </source>
</evidence>
<dbReference type="Gene3D" id="3.20.20.80">
    <property type="entry name" value="Glycosidases"/>
    <property type="match status" value="1"/>
</dbReference>
<feature type="region of interest" description="Disordered" evidence="1">
    <location>
        <begin position="89"/>
        <end position="140"/>
    </location>
</feature>
<evidence type="ECO:0000313" key="2">
    <source>
        <dbReference type="EMBL" id="KAA0047425.1"/>
    </source>
</evidence>